<accession>A0A830ETY6</accession>
<proteinExistence type="inferred from homology"/>
<keyword evidence="4" id="KW-0175">Coiled coil</keyword>
<dbReference type="GO" id="GO:0020037">
    <property type="term" value="F:heme binding"/>
    <property type="evidence" value="ECO:0007669"/>
    <property type="project" value="InterPro"/>
</dbReference>
<evidence type="ECO:0000256" key="1">
    <source>
        <dbReference type="ARBA" id="ARBA00023224"/>
    </source>
</evidence>
<dbReference type="Proteomes" id="UP000653099">
    <property type="component" value="Unassembled WGS sequence"/>
</dbReference>
<dbReference type="SUPFAM" id="SSF46458">
    <property type="entry name" value="Globin-like"/>
    <property type="match status" value="1"/>
</dbReference>
<comment type="caution">
    <text evidence="7">The sequence shown here is derived from an EMBL/GenBank/DDBJ whole genome shotgun (WGS) entry which is preliminary data.</text>
</comment>
<dbReference type="GO" id="GO:0007165">
    <property type="term" value="P:signal transduction"/>
    <property type="evidence" value="ECO:0007669"/>
    <property type="project" value="UniProtKB-KW"/>
</dbReference>
<name>A0A830ETY6_9EURY</name>
<dbReference type="PRINTS" id="PR00260">
    <property type="entry name" value="CHEMTRNSDUCR"/>
</dbReference>
<feature type="coiled-coil region" evidence="4">
    <location>
        <begin position="481"/>
        <end position="522"/>
    </location>
</feature>
<dbReference type="EMBL" id="BMOC01000011">
    <property type="protein sequence ID" value="GGJ09564.1"/>
    <property type="molecule type" value="Genomic_DNA"/>
</dbReference>
<evidence type="ECO:0000256" key="3">
    <source>
        <dbReference type="PROSITE-ProRule" id="PRU00284"/>
    </source>
</evidence>
<evidence type="ECO:0000313" key="7">
    <source>
        <dbReference type="EMBL" id="GGJ09564.1"/>
    </source>
</evidence>
<comment type="similarity">
    <text evidence="2">Belongs to the methyl-accepting chemotaxis (MCP) protein family.</text>
</comment>
<dbReference type="SMART" id="SM00283">
    <property type="entry name" value="MA"/>
    <property type="match status" value="1"/>
</dbReference>
<dbReference type="InterPro" id="IPR004089">
    <property type="entry name" value="MCPsignal_dom"/>
</dbReference>
<dbReference type="Gene3D" id="1.10.490.10">
    <property type="entry name" value="Globins"/>
    <property type="match status" value="1"/>
</dbReference>
<dbReference type="InterPro" id="IPR012292">
    <property type="entry name" value="Globin/Proto"/>
</dbReference>
<evidence type="ECO:0000256" key="4">
    <source>
        <dbReference type="SAM" id="Coils"/>
    </source>
</evidence>
<keyword evidence="1 3" id="KW-0807">Transducer</keyword>
<organism evidence="7 8">
    <name type="scientific">Halobellus salinus</name>
    <dbReference type="NCBI Taxonomy" id="931585"/>
    <lineage>
        <taxon>Archaea</taxon>
        <taxon>Methanobacteriati</taxon>
        <taxon>Methanobacteriota</taxon>
        <taxon>Stenosarchaea group</taxon>
        <taxon>Halobacteria</taxon>
        <taxon>Halobacteriales</taxon>
        <taxon>Haloferacaceae</taxon>
        <taxon>Halobellus</taxon>
    </lineage>
</organism>
<sequence>MAELDQYGTADFGRGKLNDQLDLDALVDEIGLDSDEIAWRKEFIGFDEEDVERLSAYEQRFAENAEQVADDFYENLSGHDETVEVIGRSPKGLDALKRTQSAYLTTLVRGSYGTEYFRERARIGKLHDMLDMPMKQYLGQYGVYYDLILPLVGDALVESLTDRVESEVAGADGRGADGGDDPSRDAVETVVRAEVDDAIEDILSILRIINLDMQVVTDTYIHSYSERLEEEIQRNQRLMSEVQSDVEQPITELRDTSDEVTDSAAEITDTAARQSERVDEVSSEVSNLTATVEEVAATAEKVESVSERATDLAQEGQQTADEAVGVMDEINEEVDVVSADVDDLRQRIEQIDEFVETINGIANQTNLLALNASIEAARAGKAGDGFSVVADEIKSLAEESQSEAAEIEEMVSEIQADAEEAVASLEDMTEQVTEGIGGVEESMGKLSDITAATEETADGISEVSEATDDQAAAAEEISATVDEVSEQADRVATEVEELAAANEEQSAMVTEVERSVARLTEQEAAADGGVAHPGGGNEVSIPADLPDGMPEFVIESLSDERLRAIARGEVDAPDVV</sequence>
<dbReference type="SUPFAM" id="SSF58104">
    <property type="entry name" value="Methyl-accepting chemotaxis protein (MCP) signaling domain"/>
    <property type="match status" value="1"/>
</dbReference>
<dbReference type="Pfam" id="PF00015">
    <property type="entry name" value="MCPsignal"/>
    <property type="match status" value="1"/>
</dbReference>
<gene>
    <name evidence="7" type="ORF">GCM10008995_19310</name>
</gene>
<dbReference type="Pfam" id="PF11563">
    <property type="entry name" value="Protoglobin"/>
    <property type="match status" value="1"/>
</dbReference>
<dbReference type="PANTHER" id="PTHR32089:SF112">
    <property type="entry name" value="LYSOZYME-LIKE PROTEIN-RELATED"/>
    <property type="match status" value="1"/>
</dbReference>
<keyword evidence="8" id="KW-1185">Reference proteome</keyword>
<evidence type="ECO:0000256" key="2">
    <source>
        <dbReference type="ARBA" id="ARBA00029447"/>
    </source>
</evidence>
<reference evidence="7" key="1">
    <citation type="journal article" date="2014" name="Int. J. Syst. Evol. Microbiol.">
        <title>Complete genome sequence of Corynebacterium casei LMG S-19264T (=DSM 44701T), isolated from a smear-ripened cheese.</title>
        <authorList>
            <consortium name="US DOE Joint Genome Institute (JGI-PGF)"/>
            <person name="Walter F."/>
            <person name="Albersmeier A."/>
            <person name="Kalinowski J."/>
            <person name="Ruckert C."/>
        </authorList>
    </citation>
    <scope>NUCLEOTIDE SEQUENCE</scope>
    <source>
        <strain evidence="7">JCM 14359</strain>
    </source>
</reference>
<dbReference type="CDD" id="cd01068">
    <property type="entry name" value="globin_sensor"/>
    <property type="match status" value="1"/>
</dbReference>
<dbReference type="GO" id="GO:0004888">
    <property type="term" value="F:transmembrane signaling receptor activity"/>
    <property type="evidence" value="ECO:0007669"/>
    <property type="project" value="InterPro"/>
</dbReference>
<dbReference type="CDD" id="cd11386">
    <property type="entry name" value="MCP_signal"/>
    <property type="match status" value="1"/>
</dbReference>
<reference evidence="7" key="2">
    <citation type="submission" date="2020-09" db="EMBL/GenBank/DDBJ databases">
        <authorList>
            <person name="Sun Q."/>
            <person name="Ohkuma M."/>
        </authorList>
    </citation>
    <scope>NUCLEOTIDE SEQUENCE</scope>
    <source>
        <strain evidence="7">JCM 14359</strain>
    </source>
</reference>
<dbReference type="OrthoDB" id="8523at2157"/>
<feature type="domain" description="Methyl-accepting transducer" evidence="6">
    <location>
        <begin position="249"/>
        <end position="485"/>
    </location>
</feature>
<dbReference type="InterPro" id="IPR044398">
    <property type="entry name" value="Globin-sensor_dom"/>
</dbReference>
<dbReference type="GO" id="GO:0006935">
    <property type="term" value="P:chemotaxis"/>
    <property type="evidence" value="ECO:0007669"/>
    <property type="project" value="InterPro"/>
</dbReference>
<dbReference type="PROSITE" id="PS50111">
    <property type="entry name" value="CHEMOTAXIS_TRANSDUC_2"/>
    <property type="match status" value="1"/>
</dbReference>
<dbReference type="Gene3D" id="1.10.287.950">
    <property type="entry name" value="Methyl-accepting chemotaxis protein"/>
    <property type="match status" value="1"/>
</dbReference>
<evidence type="ECO:0000313" key="8">
    <source>
        <dbReference type="Proteomes" id="UP000653099"/>
    </source>
</evidence>
<dbReference type="InterPro" id="IPR004090">
    <property type="entry name" value="Chemotax_Me-accpt_rcpt"/>
</dbReference>
<dbReference type="RefSeq" id="WP_188787197.1">
    <property type="nucleotide sequence ID" value="NZ_BMOC01000011.1"/>
</dbReference>
<dbReference type="InterPro" id="IPR009050">
    <property type="entry name" value="Globin-like_sf"/>
</dbReference>
<evidence type="ECO:0000259" key="6">
    <source>
        <dbReference type="PROSITE" id="PS50111"/>
    </source>
</evidence>
<dbReference type="AlphaFoldDB" id="A0A830ETY6"/>
<feature type="coiled-coil region" evidence="4">
    <location>
        <begin position="390"/>
        <end position="431"/>
    </location>
</feature>
<dbReference type="PANTHER" id="PTHR32089">
    <property type="entry name" value="METHYL-ACCEPTING CHEMOTAXIS PROTEIN MCPB"/>
    <property type="match status" value="1"/>
</dbReference>
<dbReference type="InterPro" id="IPR039379">
    <property type="entry name" value="Protoglobin_sensor_dom"/>
</dbReference>
<dbReference type="GO" id="GO:0016020">
    <property type="term" value="C:membrane"/>
    <property type="evidence" value="ECO:0007669"/>
    <property type="project" value="InterPro"/>
</dbReference>
<dbReference type="GO" id="GO:0019825">
    <property type="term" value="F:oxygen binding"/>
    <property type="evidence" value="ECO:0007669"/>
    <property type="project" value="InterPro"/>
</dbReference>
<evidence type="ECO:0000256" key="5">
    <source>
        <dbReference type="SAM" id="MobiDB-lite"/>
    </source>
</evidence>
<protein>
    <submittedName>
        <fullName evidence="7">Chemotaxis protein</fullName>
    </submittedName>
</protein>
<feature type="region of interest" description="Disordered" evidence="5">
    <location>
        <begin position="525"/>
        <end position="547"/>
    </location>
</feature>